<accession>A0A951PKU1</accession>
<protein>
    <submittedName>
        <fullName evidence="3">SH3 domain-containing protein</fullName>
    </submittedName>
</protein>
<gene>
    <name evidence="3" type="ORF">KME25_15305</name>
</gene>
<name>A0A951PKU1_9CYAN</name>
<comment type="caution">
    <text evidence="3">The sequence shown here is derived from an EMBL/GenBank/DDBJ whole genome shotgun (WGS) entry which is preliminary data.</text>
</comment>
<feature type="region of interest" description="Disordered" evidence="1">
    <location>
        <begin position="43"/>
        <end position="88"/>
    </location>
</feature>
<reference evidence="3" key="1">
    <citation type="submission" date="2021-05" db="EMBL/GenBank/DDBJ databases">
        <authorList>
            <person name="Pietrasiak N."/>
            <person name="Ward R."/>
            <person name="Stajich J.E."/>
            <person name="Kurbessoian T."/>
        </authorList>
    </citation>
    <scope>NUCLEOTIDE SEQUENCE</scope>
    <source>
        <strain evidence="3">CPER-KK1</strain>
    </source>
</reference>
<organism evidence="3 4">
    <name type="scientific">Symplocastrum torsivum CPER-KK1</name>
    <dbReference type="NCBI Taxonomy" id="450513"/>
    <lineage>
        <taxon>Bacteria</taxon>
        <taxon>Bacillati</taxon>
        <taxon>Cyanobacteriota</taxon>
        <taxon>Cyanophyceae</taxon>
        <taxon>Oscillatoriophycideae</taxon>
        <taxon>Oscillatoriales</taxon>
        <taxon>Microcoleaceae</taxon>
        <taxon>Symplocastrum</taxon>
    </lineage>
</organism>
<dbReference type="AlphaFoldDB" id="A0A951PKU1"/>
<reference evidence="3" key="2">
    <citation type="journal article" date="2022" name="Microbiol. Resour. Announc.">
        <title>Metagenome Sequencing to Explore Phylogenomics of Terrestrial Cyanobacteria.</title>
        <authorList>
            <person name="Ward R.D."/>
            <person name="Stajich J.E."/>
            <person name="Johansen J.R."/>
            <person name="Huntemann M."/>
            <person name="Clum A."/>
            <person name="Foster B."/>
            <person name="Foster B."/>
            <person name="Roux S."/>
            <person name="Palaniappan K."/>
            <person name="Varghese N."/>
            <person name="Mukherjee S."/>
            <person name="Reddy T.B.K."/>
            <person name="Daum C."/>
            <person name="Copeland A."/>
            <person name="Chen I.A."/>
            <person name="Ivanova N.N."/>
            <person name="Kyrpides N.C."/>
            <person name="Shapiro N."/>
            <person name="Eloe-Fadrosh E.A."/>
            <person name="Pietrasiak N."/>
        </authorList>
    </citation>
    <scope>NUCLEOTIDE SEQUENCE</scope>
    <source>
        <strain evidence="3">CPER-KK1</strain>
    </source>
</reference>
<feature type="compositionally biased region" description="Low complexity" evidence="1">
    <location>
        <begin position="66"/>
        <end position="85"/>
    </location>
</feature>
<dbReference type="EMBL" id="JAHHIF010000018">
    <property type="protein sequence ID" value="MBW4545795.1"/>
    <property type="molecule type" value="Genomic_DNA"/>
</dbReference>
<evidence type="ECO:0000259" key="2">
    <source>
        <dbReference type="PROSITE" id="PS51781"/>
    </source>
</evidence>
<dbReference type="PROSITE" id="PS51781">
    <property type="entry name" value="SH3B"/>
    <property type="match status" value="1"/>
</dbReference>
<dbReference type="Gene3D" id="2.30.30.40">
    <property type="entry name" value="SH3 Domains"/>
    <property type="match status" value="1"/>
</dbReference>
<evidence type="ECO:0000313" key="3">
    <source>
        <dbReference type="EMBL" id="MBW4545795.1"/>
    </source>
</evidence>
<evidence type="ECO:0000313" key="4">
    <source>
        <dbReference type="Proteomes" id="UP000753908"/>
    </source>
</evidence>
<dbReference type="Proteomes" id="UP000753908">
    <property type="component" value="Unassembled WGS sequence"/>
</dbReference>
<evidence type="ECO:0000256" key="1">
    <source>
        <dbReference type="SAM" id="MobiDB-lite"/>
    </source>
</evidence>
<feature type="domain" description="SH3b" evidence="2">
    <location>
        <begin position="87"/>
        <end position="154"/>
    </location>
</feature>
<proteinExistence type="predicted"/>
<dbReference type="Pfam" id="PF08239">
    <property type="entry name" value="SH3_3"/>
    <property type="match status" value="1"/>
</dbReference>
<sequence>MSFSGIAKFVIGFIVGILLLAGSSAATAYYFFTKLAAPPPKPIFAEEQPKASPVAKKTSAPSTSNQPSKQPTPSASPSPTEELPPGAYKARVTWEEGLSLRDGPGAEANRIGGVAFNQEVIVLKESNDQRWQQVRLAEGTQEGWIKSGNIQRVN</sequence>
<dbReference type="InterPro" id="IPR003646">
    <property type="entry name" value="SH3-like_bac-type"/>
</dbReference>